<keyword evidence="1" id="KW-0472">Membrane</keyword>
<protein>
    <submittedName>
        <fullName evidence="2">Uncharacterized protein</fullName>
    </submittedName>
</protein>
<dbReference type="Proteomes" id="UP000318065">
    <property type="component" value="Chromosome"/>
</dbReference>
<name>A0A510HLT6_9ACTN</name>
<proteinExistence type="predicted"/>
<evidence type="ECO:0000313" key="3">
    <source>
        <dbReference type="Proteomes" id="UP000318065"/>
    </source>
</evidence>
<keyword evidence="1" id="KW-1133">Transmembrane helix</keyword>
<sequence length="47" mass="5179">MDLEVIFWTAFFFGGDLLAVIALLLWAVKKDREKARAGTAGGRDHTA</sequence>
<organism evidence="2 3">
    <name type="scientific">Rubrobacter xylanophilus</name>
    <dbReference type="NCBI Taxonomy" id="49319"/>
    <lineage>
        <taxon>Bacteria</taxon>
        <taxon>Bacillati</taxon>
        <taxon>Actinomycetota</taxon>
        <taxon>Rubrobacteria</taxon>
        <taxon>Rubrobacterales</taxon>
        <taxon>Rubrobacteraceae</taxon>
        <taxon>Rubrobacter</taxon>
    </lineage>
</organism>
<keyword evidence="1" id="KW-0812">Transmembrane</keyword>
<feature type="transmembrane region" description="Helical" evidence="1">
    <location>
        <begin position="6"/>
        <end position="28"/>
    </location>
</feature>
<dbReference type="RefSeq" id="WP_172620858.1">
    <property type="nucleotide sequence ID" value="NZ_AP019791.1"/>
</dbReference>
<accession>A0A510HLT6</accession>
<reference evidence="2" key="1">
    <citation type="journal article" date="2019" name="Microbiol. Resour. Announc.">
        <title>Complete Genome Sequence of Rubrobacter xylanophilus Strain AA3-22, Isolated from Arima Onsen in Japan.</title>
        <authorList>
            <person name="Tomariguchi N."/>
            <person name="Miyazaki K."/>
        </authorList>
    </citation>
    <scope>NUCLEOTIDE SEQUENCE [LARGE SCALE GENOMIC DNA]</scope>
    <source>
        <strain evidence="2">AA3-22</strain>
    </source>
</reference>
<gene>
    <name evidence="2" type="ORF">RxyAA322_26220</name>
</gene>
<evidence type="ECO:0000313" key="2">
    <source>
        <dbReference type="EMBL" id="BBL80768.1"/>
    </source>
</evidence>
<dbReference type="AlphaFoldDB" id="A0A510HLT6"/>
<keyword evidence="3" id="KW-1185">Reference proteome</keyword>
<dbReference type="EMBL" id="AP019791">
    <property type="protein sequence ID" value="BBL80768.1"/>
    <property type="molecule type" value="Genomic_DNA"/>
</dbReference>
<evidence type="ECO:0000256" key="1">
    <source>
        <dbReference type="SAM" id="Phobius"/>
    </source>
</evidence>